<feature type="binding site" evidence="14">
    <location>
        <position position="461"/>
    </location>
    <ligand>
        <name>FAD</name>
        <dbReference type="ChEBI" id="CHEBI:57692"/>
    </ligand>
</feature>
<dbReference type="InterPro" id="IPR036010">
    <property type="entry name" value="2Fe-2S_ferredoxin-like_sf"/>
</dbReference>
<dbReference type="Gene3D" id="3.10.20.30">
    <property type="match status" value="1"/>
</dbReference>
<keyword evidence="5 15" id="KW-0001">2Fe-2S</keyword>
<dbReference type="GO" id="GO:0051537">
    <property type="term" value="F:2 iron, 2 sulfur cluster binding"/>
    <property type="evidence" value="ECO:0007669"/>
    <property type="project" value="UniProtKB-KW"/>
</dbReference>
<feature type="region of interest" description="Disordered" evidence="16">
    <location>
        <begin position="37"/>
        <end position="66"/>
    </location>
</feature>
<dbReference type="FunFam" id="3.30.365.10:FF:000001">
    <property type="entry name" value="Xanthine dehydrogenase oxidase"/>
    <property type="match status" value="1"/>
</dbReference>
<accession>L8H821</accession>
<feature type="binding site" evidence="15">
    <location>
        <position position="111"/>
    </location>
    <ligand>
        <name>[2Fe-2S] cluster</name>
        <dbReference type="ChEBI" id="CHEBI:190135"/>
        <label>1</label>
    </ligand>
</feature>
<dbReference type="InterPro" id="IPR001041">
    <property type="entry name" value="2Fe-2S_ferredoxin-type"/>
</dbReference>
<keyword evidence="10 15" id="KW-0411">Iron-sulfur</keyword>
<dbReference type="EMBL" id="KB007909">
    <property type="protein sequence ID" value="ELR20591.1"/>
    <property type="molecule type" value="Genomic_DNA"/>
</dbReference>
<evidence type="ECO:0000256" key="1">
    <source>
        <dbReference type="ARBA" id="ARBA00001974"/>
    </source>
</evidence>
<dbReference type="SUPFAM" id="SSF54292">
    <property type="entry name" value="2Fe-2S ferredoxin-like"/>
    <property type="match status" value="1"/>
</dbReference>
<dbReference type="InterPro" id="IPR036856">
    <property type="entry name" value="Ald_Oxase/Xan_DH_a/b_sf"/>
</dbReference>
<feature type="binding site" evidence="15">
    <location>
        <position position="182"/>
    </location>
    <ligand>
        <name>[2Fe-2S] cluster</name>
        <dbReference type="ChEBI" id="CHEBI:190135"/>
        <label>2</label>
    </ligand>
</feature>
<dbReference type="SMART" id="SM01092">
    <property type="entry name" value="CO_deh_flav_C"/>
    <property type="match status" value="1"/>
</dbReference>
<evidence type="ECO:0000256" key="11">
    <source>
        <dbReference type="ARBA" id="ARBA00023027"/>
    </source>
</evidence>
<dbReference type="CDD" id="cd00207">
    <property type="entry name" value="fer2"/>
    <property type="match status" value="1"/>
</dbReference>
<dbReference type="InterPro" id="IPR005107">
    <property type="entry name" value="CO_DH_flav_C"/>
</dbReference>
<dbReference type="RefSeq" id="XP_004343994.1">
    <property type="nucleotide sequence ID" value="XM_004343944.1"/>
</dbReference>
<feature type="active site" description="Proton acceptor" evidence="13">
    <location>
        <position position="1294"/>
    </location>
</feature>
<dbReference type="KEGG" id="acan:ACA1_052830"/>
<evidence type="ECO:0000256" key="3">
    <source>
        <dbReference type="ARBA" id="ARBA00022505"/>
    </source>
</evidence>
<feature type="compositionally biased region" description="Basic and acidic residues" evidence="16">
    <location>
        <begin position="40"/>
        <end position="50"/>
    </location>
</feature>
<dbReference type="SMART" id="SM01008">
    <property type="entry name" value="Ald_Xan_dh_C"/>
    <property type="match status" value="1"/>
</dbReference>
<feature type="binding site" evidence="15">
    <location>
        <position position="216"/>
    </location>
    <ligand>
        <name>[2Fe-2S] cluster</name>
        <dbReference type="ChEBI" id="CHEBI:190135"/>
        <label>2</label>
    </ligand>
</feature>
<feature type="binding site" evidence="15">
    <location>
        <position position="116"/>
    </location>
    <ligand>
        <name>[2Fe-2S] cluster</name>
        <dbReference type="ChEBI" id="CHEBI:190135"/>
        <label>1</label>
    </ligand>
</feature>
<evidence type="ECO:0000256" key="8">
    <source>
        <dbReference type="ARBA" id="ARBA00023002"/>
    </source>
</evidence>
<dbReference type="PIRSF" id="PIRSF000127">
    <property type="entry name" value="Xanthine_DH"/>
    <property type="match status" value="1"/>
</dbReference>
<dbReference type="GeneID" id="14921457"/>
<reference evidence="19 20" key="1">
    <citation type="journal article" date="2013" name="Genome Biol.">
        <title>Genome of Acanthamoeba castellanii highlights extensive lateral gene transfer and early evolution of tyrosine kinase signaling.</title>
        <authorList>
            <person name="Clarke M."/>
            <person name="Lohan A.J."/>
            <person name="Liu B."/>
            <person name="Lagkouvardos I."/>
            <person name="Roy S."/>
            <person name="Zafar N."/>
            <person name="Bertelli C."/>
            <person name="Schilde C."/>
            <person name="Kianianmomeni A."/>
            <person name="Burglin T.R."/>
            <person name="Frech C."/>
            <person name="Turcotte B."/>
            <person name="Kopec K.O."/>
            <person name="Synnott J.M."/>
            <person name="Choo C."/>
            <person name="Paponov I."/>
            <person name="Finkler A."/>
            <person name="Soon Heng Tan C."/>
            <person name="Hutchins A.P."/>
            <person name="Weinmeier T."/>
            <person name="Rattei T."/>
            <person name="Chu J.S."/>
            <person name="Gimenez G."/>
            <person name="Irimia M."/>
            <person name="Rigden D.J."/>
            <person name="Fitzpatrick D.A."/>
            <person name="Lorenzo-Morales J."/>
            <person name="Bateman A."/>
            <person name="Chiu C.H."/>
            <person name="Tang P."/>
            <person name="Hegemann P."/>
            <person name="Fromm H."/>
            <person name="Raoult D."/>
            <person name="Greub G."/>
            <person name="Miranda-Saavedra D."/>
            <person name="Chen N."/>
            <person name="Nash P."/>
            <person name="Ginger M.L."/>
            <person name="Horn M."/>
            <person name="Schaap P."/>
            <person name="Caler L."/>
            <person name="Loftus B."/>
        </authorList>
    </citation>
    <scope>NUCLEOTIDE SEQUENCE [LARGE SCALE GENOMIC DNA]</scope>
    <source>
        <strain evidence="19 20">Neff</strain>
    </source>
</reference>
<dbReference type="InterPro" id="IPR046867">
    <property type="entry name" value="AldOxase/xan_DH_MoCoBD2"/>
</dbReference>
<comment type="cofactor">
    <cofactor evidence="15">
        <name>Mo-molybdopterin</name>
        <dbReference type="ChEBI" id="CHEBI:71302"/>
    </cofactor>
    <text evidence="15">Binds 1 Mo-molybdopterin (Mo-MPT) cofactor per subunit.</text>
</comment>
<dbReference type="SUPFAM" id="SSF54665">
    <property type="entry name" value="CO dehydrogenase molybdoprotein N-domain-like"/>
    <property type="match status" value="1"/>
</dbReference>
<dbReference type="STRING" id="1257118.L8H821"/>
<evidence type="ECO:0000256" key="10">
    <source>
        <dbReference type="ARBA" id="ARBA00023014"/>
    </source>
</evidence>
<dbReference type="PROSITE" id="PS51387">
    <property type="entry name" value="FAD_PCMH"/>
    <property type="match status" value="1"/>
</dbReference>
<dbReference type="SUPFAM" id="SSF55447">
    <property type="entry name" value="CO dehydrogenase flavoprotein C-terminal domain-like"/>
    <property type="match status" value="1"/>
</dbReference>
<dbReference type="Pfam" id="PF02738">
    <property type="entry name" value="MoCoBD_1"/>
    <property type="match status" value="1"/>
</dbReference>
<evidence type="ECO:0000256" key="5">
    <source>
        <dbReference type="ARBA" id="ARBA00022714"/>
    </source>
</evidence>
<feature type="domain" description="2Fe-2S ferredoxin-type" evidence="17">
    <location>
        <begin position="72"/>
        <end position="158"/>
    </location>
</feature>
<dbReference type="SUPFAM" id="SSF56176">
    <property type="entry name" value="FAD-binding/transporter-associated domain-like"/>
    <property type="match status" value="1"/>
</dbReference>
<dbReference type="Proteomes" id="UP000011083">
    <property type="component" value="Unassembled WGS sequence"/>
</dbReference>
<feature type="binding site" evidence="14">
    <location>
        <begin position="388"/>
        <end position="392"/>
    </location>
    <ligand>
        <name>FAD</name>
        <dbReference type="ChEBI" id="CHEBI:57692"/>
    </ligand>
</feature>
<dbReference type="Pfam" id="PF00111">
    <property type="entry name" value="Fer2"/>
    <property type="match status" value="1"/>
</dbReference>
<dbReference type="Pfam" id="PF00941">
    <property type="entry name" value="FAD_binding_5"/>
    <property type="match status" value="1"/>
</dbReference>
<dbReference type="Pfam" id="PF03450">
    <property type="entry name" value="CO_deh_flav_C"/>
    <property type="match status" value="1"/>
</dbReference>
<feature type="binding site" evidence="15">
    <location>
        <position position="807"/>
    </location>
    <ligand>
        <name>Mo-molybdopterin</name>
        <dbReference type="ChEBI" id="CHEBI:71302"/>
    </ligand>
    <ligandPart>
        <name>Mo</name>
        <dbReference type="ChEBI" id="CHEBI:28685"/>
    </ligandPart>
</feature>
<feature type="binding site" evidence="15">
    <location>
        <position position="179"/>
    </location>
    <ligand>
        <name>[2Fe-2S] cluster</name>
        <dbReference type="ChEBI" id="CHEBI:190135"/>
        <label>2</label>
    </ligand>
</feature>
<feature type="binding site" evidence="15">
    <location>
        <position position="214"/>
    </location>
    <ligand>
        <name>[2Fe-2S] cluster</name>
        <dbReference type="ChEBI" id="CHEBI:190135"/>
        <label>2</label>
    </ligand>
</feature>
<evidence type="ECO:0000256" key="6">
    <source>
        <dbReference type="ARBA" id="ARBA00022723"/>
    </source>
</evidence>
<feature type="domain" description="FAD-binding PCMH-type" evidence="18">
    <location>
        <begin position="271"/>
        <end position="453"/>
    </location>
</feature>
<evidence type="ECO:0000259" key="18">
    <source>
        <dbReference type="PROSITE" id="PS51387"/>
    </source>
</evidence>
<dbReference type="Gene3D" id="3.30.390.50">
    <property type="entry name" value="CO dehydrogenase flavoprotein, C-terminal domain"/>
    <property type="match status" value="1"/>
</dbReference>
<dbReference type="PROSITE" id="PS51085">
    <property type="entry name" value="2FE2S_FER_2"/>
    <property type="match status" value="1"/>
</dbReference>
<dbReference type="PANTHER" id="PTHR11908">
    <property type="entry name" value="XANTHINE DEHYDROGENASE"/>
    <property type="match status" value="1"/>
</dbReference>
<gene>
    <name evidence="19" type="ORF">ACA1_052830</name>
</gene>
<proteinExistence type="inferred from homology"/>
<keyword evidence="9 15" id="KW-0408">Iron</keyword>
<dbReference type="Pfam" id="PF01315">
    <property type="entry name" value="Ald_Xan_dh_C"/>
    <property type="match status" value="1"/>
</dbReference>
<dbReference type="InterPro" id="IPR037165">
    <property type="entry name" value="AldOxase/xan_DH_Mopterin-bd_sf"/>
</dbReference>
<dbReference type="InterPro" id="IPR036884">
    <property type="entry name" value="2Fe-2S-bd_dom_sf"/>
</dbReference>
<evidence type="ECO:0000259" key="17">
    <source>
        <dbReference type="PROSITE" id="PS51085"/>
    </source>
</evidence>
<evidence type="ECO:0000256" key="12">
    <source>
        <dbReference type="ARBA" id="ARBA00034078"/>
    </source>
</evidence>
<keyword evidence="11" id="KW-0520">NAD</keyword>
<dbReference type="OMA" id="HWYWPKT"/>
<dbReference type="InterPro" id="IPR016208">
    <property type="entry name" value="Ald_Oxase/xanthine_DH-like"/>
</dbReference>
<organism evidence="19 20">
    <name type="scientific">Acanthamoeba castellanii (strain ATCC 30010 / Neff)</name>
    <dbReference type="NCBI Taxonomy" id="1257118"/>
    <lineage>
        <taxon>Eukaryota</taxon>
        <taxon>Amoebozoa</taxon>
        <taxon>Discosea</taxon>
        <taxon>Longamoebia</taxon>
        <taxon>Centramoebida</taxon>
        <taxon>Acanthamoebidae</taxon>
        <taxon>Acanthamoeba</taxon>
    </lineage>
</organism>
<dbReference type="InterPro" id="IPR036683">
    <property type="entry name" value="CO_DH_flav_C_dom_sf"/>
</dbReference>
<feature type="binding site" evidence="15">
    <location>
        <position position="1116"/>
    </location>
    <ligand>
        <name>Mo-molybdopterin</name>
        <dbReference type="ChEBI" id="CHEBI:71302"/>
    </ligand>
    <ligandPart>
        <name>Mo</name>
        <dbReference type="ChEBI" id="CHEBI:28685"/>
    </ligandPart>
</feature>
<dbReference type="FunFam" id="3.10.20.30:FF:000012">
    <property type="entry name" value="Xanthine dehydrogenase/oxidase"/>
    <property type="match status" value="1"/>
</dbReference>
<evidence type="ECO:0000256" key="9">
    <source>
        <dbReference type="ARBA" id="ARBA00023004"/>
    </source>
</evidence>
<evidence type="ECO:0000256" key="4">
    <source>
        <dbReference type="ARBA" id="ARBA00022630"/>
    </source>
</evidence>
<feature type="binding site" evidence="14">
    <location>
        <position position="404"/>
    </location>
    <ligand>
        <name>FAD</name>
        <dbReference type="ChEBI" id="CHEBI:57692"/>
    </ligand>
</feature>
<feature type="binding site" evidence="15">
    <location>
        <position position="140"/>
    </location>
    <ligand>
        <name>[2Fe-2S] cluster</name>
        <dbReference type="ChEBI" id="CHEBI:190135"/>
        <label>1</label>
    </ligand>
</feature>
<dbReference type="InterPro" id="IPR008274">
    <property type="entry name" value="AldOxase/xan_DH_MoCoBD1"/>
</dbReference>
<protein>
    <submittedName>
        <fullName evidence="19">Aldehyde oxidase and xanthine dehydrogenase, molybdopterin binding domain containing protein</fullName>
    </submittedName>
</protein>
<evidence type="ECO:0000256" key="15">
    <source>
        <dbReference type="PIRSR" id="PIRSR000127-3"/>
    </source>
</evidence>
<comment type="cofactor">
    <cofactor evidence="12">
        <name>[2Fe-2S] cluster</name>
        <dbReference type="ChEBI" id="CHEBI:190135"/>
    </cofactor>
</comment>
<dbReference type="InterPro" id="IPR016166">
    <property type="entry name" value="FAD-bd_PCMH"/>
</dbReference>
<dbReference type="Pfam" id="PF01799">
    <property type="entry name" value="Fer2_2"/>
    <property type="match status" value="1"/>
</dbReference>
<dbReference type="InterPro" id="IPR000674">
    <property type="entry name" value="Ald_Oxase/Xan_DH_a/b"/>
</dbReference>
<dbReference type="VEuPathDB" id="AmoebaDB:ACA1_052830"/>
<dbReference type="InterPro" id="IPR012675">
    <property type="entry name" value="Beta-grasp_dom_sf"/>
</dbReference>
<dbReference type="Gene3D" id="3.30.43.10">
    <property type="entry name" value="Uridine Diphospho-n-acetylenolpyruvylglucosamine Reductase, domain 2"/>
    <property type="match status" value="1"/>
</dbReference>
<keyword evidence="6 15" id="KW-0479">Metal-binding</keyword>
<dbReference type="Pfam" id="PF20256">
    <property type="entry name" value="MoCoBD_2"/>
    <property type="match status" value="1"/>
</dbReference>
<dbReference type="Gene3D" id="3.90.1170.50">
    <property type="entry name" value="Aldehyde oxidase/xanthine dehydrogenase, a/b hammerhead"/>
    <property type="match status" value="1"/>
</dbReference>
<evidence type="ECO:0000256" key="2">
    <source>
        <dbReference type="ARBA" id="ARBA00006849"/>
    </source>
</evidence>
<dbReference type="InterPro" id="IPR006058">
    <property type="entry name" value="2Fe2S_fd_BS"/>
</dbReference>
<dbReference type="Gene3D" id="3.30.365.10">
    <property type="entry name" value="Aldehyde oxidase/xanthine dehydrogenase, molybdopterin binding domain"/>
    <property type="match status" value="4"/>
</dbReference>
<dbReference type="InterPro" id="IPR002888">
    <property type="entry name" value="2Fe-2S-bd"/>
</dbReference>
<dbReference type="GO" id="GO:0071949">
    <property type="term" value="F:FAD binding"/>
    <property type="evidence" value="ECO:0007669"/>
    <property type="project" value="InterPro"/>
</dbReference>
<evidence type="ECO:0000256" key="13">
    <source>
        <dbReference type="PIRSR" id="PIRSR000127-1"/>
    </source>
</evidence>
<keyword evidence="8" id="KW-0560">Oxidoreductase</keyword>
<keyword evidence="20" id="KW-1185">Reference proteome</keyword>
<dbReference type="Gene3D" id="3.30.465.10">
    <property type="match status" value="1"/>
</dbReference>
<dbReference type="PANTHER" id="PTHR11908:SF132">
    <property type="entry name" value="ALDEHYDE OXIDASE 1-RELATED"/>
    <property type="match status" value="1"/>
</dbReference>
<comment type="cofactor">
    <cofactor evidence="15">
        <name>[2Fe-2S] cluster</name>
        <dbReference type="ChEBI" id="CHEBI:190135"/>
    </cofactor>
    <text evidence="15">Binds 2 [2Fe-2S] clusters.</text>
</comment>
<evidence type="ECO:0000256" key="7">
    <source>
        <dbReference type="ARBA" id="ARBA00022827"/>
    </source>
</evidence>
<sequence>MQQPTAFYVPASSKPQYMPQPLTSQLAQLSIAAAGPAEQVKQELEAEPKRCAAKKQPKQDRQRREKAVAADQQIVFYLNGEKTQVDNVDVATTLNDYLRDRPDYHGTKFMCGEGGCGSCTVAIDMADDTGATKTLAINSCLRPLASCHGLNVTTIEGLNGDAETNPISKKLADSNGSQCGFCSVGMVMSMYSLLKEKPKPTQQEVEDHFDGNLCRCTGYRPILDAMKSFAGDAASAAPGSQCSADIEDLCRRTGTCVKKAGEAPKSALQFRDALGMAWYAPATLDALLQLLKSAPAATKKFVVGNTSIGVYKDQKPDMWIYIRDITELQKTEKTAAGLTMGGAVTVSRFMSFLEETAAADKSVRTAFIPVLLRHLKLVASPQVRNVGSVSGNLMMVHNWAFTSDIWTILMAVGAELRLLDINGNFQNVPLYGFEKVDMTNRIIYSITVPWATVPGGFDTHKTMVRHVNSHAIVNAGFRVELDSSYRVTKLPTLAYGGVQKYPCRAEKVEEFLVGRSWSDPATLKYALALLQTSLVPTIDPTEGRVAYRSSLILTLFYKFYLAQLPASSLPPQLESAMHHFVRPVSSGEQSYGTDPSEYPISQAIPKIDGVVQTSGKAVYADDVTPNNAAYADFVLTTVATGDIVSVDPSAALQLPGVIAWISAKDIQPDRNTITTDPVPVEWHEPVFADKKVIYNGQPIGLIVAESYRRAREAVQLVKVTYDVSKAPKPVLSLDEAISRNSFFPPYPGTTPVGPFTTGDLSKGFAQSKHVLQNSVSVGSQYHFHMETQSSVAIPEEGQAMKVISSTQWPSLMQNLISRVTGVNSSKITVETRRVGGAYGGKITRSAMVATAAAVASKKLKRPVKLSLDINTNMEMVGKRHPFRCDYKVGFDDNGKINALQMTLYADGGCSYDSTAGTVDMALTSADNCYFVPNYAIEGKLCFTNLPSNTPTRAPGCVPAIYFMESVVESVSAYLGLSPDVVKPLNFYAKGQTTPYGQPLPYFSLGSLWNQLKASCNYDARKAQVQLYNSNNRWTKRGISLVPLKYGISWAGAKYGCQVNIYMDGTVGVGHSGVEVGQGINTKVAQCVAHELGIPLDLIAIDPTNSFIATNADPTGGSITSGLNSKIVMEACDILNKRLAPLRTLMRQDKRAEPTWQELITKAYAAGVELRAHAWITAQTPNPFAYNSYAVACTEVQVDILTGATEVLQTDILFDCGVSLNPDVDIGQVEGAFIQGLGYFLTEYIEYDPSGKLVTNGTWEYKPPSQKDIPIRFNVALLKDAPNPVGVMRSKASGEPPYCVACSVYFAVKQALASARAEVGQKGDFALPAPATVWNAQQAAGVQIEQLYW</sequence>
<dbReference type="OrthoDB" id="8300278at2759"/>
<keyword evidence="4" id="KW-0285">Flavoprotein</keyword>
<keyword evidence="7 14" id="KW-0274">FAD</keyword>
<evidence type="ECO:0000313" key="20">
    <source>
        <dbReference type="Proteomes" id="UP000011083"/>
    </source>
</evidence>
<dbReference type="GO" id="GO:0005506">
    <property type="term" value="F:iron ion binding"/>
    <property type="evidence" value="ECO:0007669"/>
    <property type="project" value="InterPro"/>
</dbReference>
<evidence type="ECO:0000313" key="19">
    <source>
        <dbReference type="EMBL" id="ELR20591.1"/>
    </source>
</evidence>
<evidence type="ECO:0000256" key="14">
    <source>
        <dbReference type="PIRSR" id="PIRSR000127-2"/>
    </source>
</evidence>
<dbReference type="InterPro" id="IPR002346">
    <property type="entry name" value="Mopterin_DH_FAD-bd"/>
</dbReference>
<dbReference type="InterPro" id="IPR016169">
    <property type="entry name" value="FAD-bd_PCMH_sub2"/>
</dbReference>
<name>L8H821_ACACF</name>
<dbReference type="InterPro" id="IPR016167">
    <property type="entry name" value="FAD-bd_PCMH_sub1"/>
</dbReference>
<comment type="cofactor">
    <cofactor evidence="1 14">
        <name>FAD</name>
        <dbReference type="ChEBI" id="CHEBI:57692"/>
    </cofactor>
</comment>
<dbReference type="PROSITE" id="PS00197">
    <property type="entry name" value="2FE2S_FER_1"/>
    <property type="match status" value="1"/>
</dbReference>
<dbReference type="SUPFAM" id="SSF56003">
    <property type="entry name" value="Molybdenum cofactor-binding domain"/>
    <property type="match status" value="1"/>
</dbReference>
<feature type="compositionally biased region" description="Basic and acidic residues" evidence="16">
    <location>
        <begin position="57"/>
        <end position="66"/>
    </location>
</feature>
<feature type="binding site" evidence="15">
    <location>
        <position position="119"/>
    </location>
    <ligand>
        <name>[2Fe-2S] cluster</name>
        <dbReference type="ChEBI" id="CHEBI:190135"/>
        <label>1</label>
    </ligand>
</feature>
<dbReference type="Gene3D" id="1.10.150.120">
    <property type="entry name" value="[2Fe-2S]-binding domain"/>
    <property type="match status" value="1"/>
</dbReference>
<keyword evidence="3 15" id="KW-0500">Molybdenum</keyword>
<comment type="similarity">
    <text evidence="2">Belongs to the xanthine dehydrogenase family.</text>
</comment>
<feature type="binding site" evidence="15">
    <location>
        <position position="952"/>
    </location>
    <ligand>
        <name>Mo-molybdopterin</name>
        <dbReference type="ChEBI" id="CHEBI:71302"/>
    </ligand>
    <ligandPart>
        <name>Mo</name>
        <dbReference type="ChEBI" id="CHEBI:28685"/>
    </ligandPart>
</feature>
<evidence type="ECO:0000256" key="16">
    <source>
        <dbReference type="SAM" id="MobiDB-lite"/>
    </source>
</evidence>
<dbReference type="InterPro" id="IPR036318">
    <property type="entry name" value="FAD-bd_PCMH-like_sf"/>
</dbReference>
<dbReference type="GO" id="GO:0016491">
    <property type="term" value="F:oxidoreductase activity"/>
    <property type="evidence" value="ECO:0007669"/>
    <property type="project" value="UniProtKB-KW"/>
</dbReference>
<dbReference type="SUPFAM" id="SSF47741">
    <property type="entry name" value="CO dehydrogenase ISP C-domain like"/>
    <property type="match status" value="1"/>
</dbReference>